<evidence type="ECO:0000313" key="9">
    <source>
        <dbReference type="Proteomes" id="UP000249794"/>
    </source>
</evidence>
<keyword evidence="3 6" id="KW-0862">Zinc</keyword>
<dbReference type="SMART" id="SM01007">
    <property type="entry name" value="Aldolase_II"/>
    <property type="match status" value="1"/>
</dbReference>
<evidence type="ECO:0000256" key="1">
    <source>
        <dbReference type="ARBA" id="ARBA00022605"/>
    </source>
</evidence>
<dbReference type="AlphaFoldDB" id="A0A2W4ZBF1"/>
<feature type="binding site" evidence="6">
    <location>
        <position position="95"/>
    </location>
    <ligand>
        <name>Zn(2+)</name>
        <dbReference type="ChEBI" id="CHEBI:29105"/>
    </ligand>
</feature>
<keyword evidence="1 6" id="KW-0028">Amino-acid biosynthesis</keyword>
<dbReference type="EC" id="4.2.1.109" evidence="6"/>
<dbReference type="GO" id="GO:0019509">
    <property type="term" value="P:L-methionine salvage from methylthioadenosine"/>
    <property type="evidence" value="ECO:0007669"/>
    <property type="project" value="UniProtKB-UniRule"/>
</dbReference>
<dbReference type="Pfam" id="PF00596">
    <property type="entry name" value="Aldolase_II"/>
    <property type="match status" value="1"/>
</dbReference>
<dbReference type="SUPFAM" id="SSF53639">
    <property type="entry name" value="AraD/HMP-PK domain-like"/>
    <property type="match status" value="1"/>
</dbReference>
<comment type="cofactor">
    <cofactor evidence="6">
        <name>Zn(2+)</name>
        <dbReference type="ChEBI" id="CHEBI:29105"/>
    </cofactor>
    <text evidence="6">Binds 1 zinc ion per subunit.</text>
</comment>
<feature type="binding site" evidence="6">
    <location>
        <position position="97"/>
    </location>
    <ligand>
        <name>Zn(2+)</name>
        <dbReference type="ChEBI" id="CHEBI:29105"/>
    </ligand>
</feature>
<dbReference type="PANTHER" id="PTHR10640">
    <property type="entry name" value="METHYLTHIORIBULOSE-1-PHOSPHATE DEHYDRATASE"/>
    <property type="match status" value="1"/>
</dbReference>
<comment type="pathway">
    <text evidence="6">Amino-acid biosynthesis; L-methionine biosynthesis via salvage pathway; L-methionine from S-methyl-5-thio-alpha-D-ribose 1-phosphate: step 2/6.</text>
</comment>
<evidence type="ECO:0000256" key="2">
    <source>
        <dbReference type="ARBA" id="ARBA00022723"/>
    </source>
</evidence>
<proteinExistence type="inferred from homology"/>
<dbReference type="GO" id="GO:0005737">
    <property type="term" value="C:cytoplasm"/>
    <property type="evidence" value="ECO:0007669"/>
    <property type="project" value="UniProtKB-UniRule"/>
</dbReference>
<dbReference type="HAMAP" id="MF_01677">
    <property type="entry name" value="Salvage_MtnB"/>
    <property type="match status" value="1"/>
</dbReference>
<protein>
    <recommendedName>
        <fullName evidence="6">Methylthioribulose-1-phosphate dehydratase</fullName>
        <shortName evidence="6">MTRu-1-P dehydratase</shortName>
        <ecNumber evidence="6">4.2.1.109</ecNumber>
    </recommendedName>
</protein>
<dbReference type="UniPathway" id="UPA00904">
    <property type="reaction ID" value="UER00875"/>
</dbReference>
<dbReference type="PANTHER" id="PTHR10640:SF7">
    <property type="entry name" value="METHYLTHIORIBULOSE-1-PHOSPHATE DEHYDRATASE"/>
    <property type="match status" value="1"/>
</dbReference>
<dbReference type="Proteomes" id="UP000249794">
    <property type="component" value="Unassembled WGS sequence"/>
</dbReference>
<feature type="domain" description="Class II aldolase/adducin N-terminal" evidence="7">
    <location>
        <begin position="8"/>
        <end position="198"/>
    </location>
</feature>
<comment type="similarity">
    <text evidence="6">Belongs to the aldolase class II family. MtnB subfamily.</text>
</comment>
<evidence type="ECO:0000256" key="4">
    <source>
        <dbReference type="ARBA" id="ARBA00023167"/>
    </source>
</evidence>
<dbReference type="InterPro" id="IPR001303">
    <property type="entry name" value="Aldolase_II/adducin_N"/>
</dbReference>
<comment type="caution">
    <text evidence="8">The sequence shown here is derived from an EMBL/GenBank/DDBJ whole genome shotgun (WGS) entry which is preliminary data.</text>
</comment>
<keyword evidence="5 6" id="KW-0456">Lyase</keyword>
<dbReference type="NCBIfam" id="TIGR03328">
    <property type="entry name" value="salvage_mtnB"/>
    <property type="match status" value="1"/>
</dbReference>
<accession>A0A2W4ZBF1</accession>
<dbReference type="InterPro" id="IPR017714">
    <property type="entry name" value="MethylthioRu-1-P_deHdtase_MtnB"/>
</dbReference>
<dbReference type="GO" id="GO:0046570">
    <property type="term" value="F:methylthioribulose 1-phosphate dehydratase activity"/>
    <property type="evidence" value="ECO:0007669"/>
    <property type="project" value="UniProtKB-UniRule"/>
</dbReference>
<evidence type="ECO:0000313" key="8">
    <source>
        <dbReference type="EMBL" id="PZO52288.1"/>
    </source>
</evidence>
<dbReference type="InterPro" id="IPR036409">
    <property type="entry name" value="Aldolase_II/adducin_N_sf"/>
</dbReference>
<dbReference type="Gene3D" id="3.40.225.10">
    <property type="entry name" value="Class II aldolase/adducin N-terminal domain"/>
    <property type="match status" value="1"/>
</dbReference>
<dbReference type="EMBL" id="QBMP01000151">
    <property type="protein sequence ID" value="PZO52288.1"/>
    <property type="molecule type" value="Genomic_DNA"/>
</dbReference>
<gene>
    <name evidence="6 8" type="primary">mtnB</name>
    <name evidence="8" type="ORF">DCF15_14000</name>
</gene>
<comment type="catalytic activity">
    <reaction evidence="6">
        <text>5-(methylsulfanyl)-D-ribulose 1-phosphate = 5-methylsulfanyl-2,3-dioxopentyl phosphate + H2O</text>
        <dbReference type="Rhea" id="RHEA:15549"/>
        <dbReference type="ChEBI" id="CHEBI:15377"/>
        <dbReference type="ChEBI" id="CHEBI:58548"/>
        <dbReference type="ChEBI" id="CHEBI:58828"/>
        <dbReference type="EC" id="4.2.1.109"/>
    </reaction>
</comment>
<dbReference type="GO" id="GO:0008270">
    <property type="term" value="F:zinc ion binding"/>
    <property type="evidence" value="ECO:0007669"/>
    <property type="project" value="UniProtKB-UniRule"/>
</dbReference>
<reference evidence="8 9" key="2">
    <citation type="submission" date="2018-06" db="EMBL/GenBank/DDBJ databases">
        <title>Metagenomic assembly of (sub)arctic Cyanobacteria and their associated microbiome from non-axenic cultures.</title>
        <authorList>
            <person name="Baurain D."/>
        </authorList>
    </citation>
    <scope>NUCLEOTIDE SEQUENCE [LARGE SCALE GENOMIC DNA]</scope>
    <source>
        <strain evidence="8">ULC027bin1</strain>
    </source>
</reference>
<evidence type="ECO:0000259" key="7">
    <source>
        <dbReference type="SMART" id="SM01007"/>
    </source>
</evidence>
<reference evidence="9" key="1">
    <citation type="submission" date="2018-04" db="EMBL/GenBank/DDBJ databases">
        <authorList>
            <person name="Cornet L."/>
        </authorList>
    </citation>
    <scope>NUCLEOTIDE SEQUENCE [LARGE SCALE GENOMIC DNA]</scope>
</reference>
<evidence type="ECO:0000256" key="6">
    <source>
        <dbReference type="HAMAP-Rule" id="MF_01677"/>
    </source>
</evidence>
<keyword evidence="2 6" id="KW-0479">Metal-binding</keyword>
<organism evidence="8 9">
    <name type="scientific">Phormidesmis priestleyi</name>
    <dbReference type="NCBI Taxonomy" id="268141"/>
    <lineage>
        <taxon>Bacteria</taxon>
        <taxon>Bacillati</taxon>
        <taxon>Cyanobacteriota</taxon>
        <taxon>Cyanophyceae</taxon>
        <taxon>Leptolyngbyales</taxon>
        <taxon>Leptolyngbyaceae</taxon>
        <taxon>Phormidesmis</taxon>
    </lineage>
</organism>
<keyword evidence="4 6" id="KW-0486">Methionine biosynthesis</keyword>
<evidence type="ECO:0000256" key="5">
    <source>
        <dbReference type="ARBA" id="ARBA00023239"/>
    </source>
</evidence>
<evidence type="ECO:0000256" key="3">
    <source>
        <dbReference type="ARBA" id="ARBA00022833"/>
    </source>
</evidence>
<name>A0A2W4ZBF1_9CYAN</name>
<sequence>MLHQDTREALAGAIANIHEKGMAQGTGGNFSAVIGSQPTRLLMSPSGVDKGTVAPAALIEVDHAGRVVAGEGAASAETLLHLEIVAMTGAKAILHTHSVFGTLLSMHALKQEKLEFFGYEMLKGIEGVKTHETLVELPIVENSQDMRLLSQTVVQLLTQKPHLYAFLVAGHGLYVWGDSLFQARRHLEIFEFLLELTYRNLVLSSSVNAA</sequence>
<comment type="function">
    <text evidence="6">Catalyzes the dehydration of methylthioribulose-1-phosphate (MTRu-1-P) into 2,3-diketo-5-methylthiopentyl-1-phosphate (DK-MTP-1-P).</text>
</comment>